<keyword evidence="1" id="KW-0732">Signal</keyword>
<feature type="signal peptide" evidence="1">
    <location>
        <begin position="1"/>
        <end position="35"/>
    </location>
</feature>
<organism evidence="2 3">
    <name type="scientific">Armillaria tabescens</name>
    <name type="common">Ringless honey mushroom</name>
    <name type="synonym">Agaricus tabescens</name>
    <dbReference type="NCBI Taxonomy" id="1929756"/>
    <lineage>
        <taxon>Eukaryota</taxon>
        <taxon>Fungi</taxon>
        <taxon>Dikarya</taxon>
        <taxon>Basidiomycota</taxon>
        <taxon>Agaricomycotina</taxon>
        <taxon>Agaricomycetes</taxon>
        <taxon>Agaricomycetidae</taxon>
        <taxon>Agaricales</taxon>
        <taxon>Marasmiineae</taxon>
        <taxon>Physalacriaceae</taxon>
        <taxon>Desarmillaria</taxon>
    </lineage>
</organism>
<gene>
    <name evidence="2" type="ORF">EV420DRAFT_1554155</name>
</gene>
<reference evidence="2" key="1">
    <citation type="submission" date="2023-06" db="EMBL/GenBank/DDBJ databases">
        <authorList>
            <consortium name="Lawrence Berkeley National Laboratory"/>
            <person name="Ahrendt S."/>
            <person name="Sahu N."/>
            <person name="Indic B."/>
            <person name="Wong-Bajracharya J."/>
            <person name="Merenyi Z."/>
            <person name="Ke H.-M."/>
            <person name="Monk M."/>
            <person name="Kocsube S."/>
            <person name="Drula E."/>
            <person name="Lipzen A."/>
            <person name="Balint B."/>
            <person name="Henrissat B."/>
            <person name="Andreopoulos B."/>
            <person name="Martin F.M."/>
            <person name="Harder C.B."/>
            <person name="Rigling D."/>
            <person name="Ford K.L."/>
            <person name="Foster G.D."/>
            <person name="Pangilinan J."/>
            <person name="Papanicolaou A."/>
            <person name="Barry K."/>
            <person name="LaButti K."/>
            <person name="Viragh M."/>
            <person name="Koriabine M."/>
            <person name="Yan M."/>
            <person name="Riley R."/>
            <person name="Champramary S."/>
            <person name="Plett K.L."/>
            <person name="Tsai I.J."/>
            <person name="Slot J."/>
            <person name="Sipos G."/>
            <person name="Plett J."/>
            <person name="Nagy L.G."/>
            <person name="Grigoriev I.V."/>
        </authorList>
    </citation>
    <scope>NUCLEOTIDE SEQUENCE</scope>
    <source>
        <strain evidence="2">CCBAS 213</strain>
    </source>
</reference>
<dbReference type="AlphaFoldDB" id="A0AA39K8T0"/>
<evidence type="ECO:0008006" key="4">
    <source>
        <dbReference type="Google" id="ProtNLM"/>
    </source>
</evidence>
<evidence type="ECO:0000313" key="2">
    <source>
        <dbReference type="EMBL" id="KAK0455535.1"/>
    </source>
</evidence>
<feature type="chain" id="PRO_5041353437" description="Secreted protein" evidence="1">
    <location>
        <begin position="36"/>
        <end position="130"/>
    </location>
</feature>
<keyword evidence="3" id="KW-1185">Reference proteome</keyword>
<evidence type="ECO:0000313" key="3">
    <source>
        <dbReference type="Proteomes" id="UP001175211"/>
    </source>
</evidence>
<proteinExistence type="predicted"/>
<protein>
    <recommendedName>
        <fullName evidence="4">Secreted protein</fullName>
    </recommendedName>
</protein>
<dbReference type="Proteomes" id="UP001175211">
    <property type="component" value="Unassembled WGS sequence"/>
</dbReference>
<dbReference type="RefSeq" id="XP_060329045.1">
    <property type="nucleotide sequence ID" value="XM_060473597.1"/>
</dbReference>
<accession>A0AA39K8T0</accession>
<dbReference type="EMBL" id="JAUEPS010000025">
    <property type="protein sequence ID" value="KAK0455535.1"/>
    <property type="molecule type" value="Genomic_DNA"/>
</dbReference>
<name>A0AA39K8T0_ARMTA</name>
<comment type="caution">
    <text evidence="2">The sequence shown here is derived from an EMBL/GenBank/DDBJ whole genome shotgun (WGS) entry which is preliminary data.</text>
</comment>
<dbReference type="GeneID" id="85357145"/>
<evidence type="ECO:0000256" key="1">
    <source>
        <dbReference type="SAM" id="SignalP"/>
    </source>
</evidence>
<sequence length="130" mass="14878">MRYAIKRMVIVWLRCWRCFWLRLGVLFACIQPKFCLPDVCTLCAKYERCEPTPGLFSLPLVQGVRVRMALDRGRSEIPIGAILGVFKETLDNMKKCPANQQGHFCRVQDARLLHDKCLSGVLAEGMMCRA</sequence>